<evidence type="ECO:0000256" key="1">
    <source>
        <dbReference type="SAM" id="MobiDB-lite"/>
    </source>
</evidence>
<reference evidence="2" key="1">
    <citation type="journal article" date="2020" name="bioRxiv">
        <title>Comparative genomics of Chlamydomonas.</title>
        <authorList>
            <person name="Craig R.J."/>
            <person name="Hasan A.R."/>
            <person name="Ness R.W."/>
            <person name="Keightley P.D."/>
        </authorList>
    </citation>
    <scope>NUCLEOTIDE SEQUENCE</scope>
    <source>
        <strain evidence="2">CCAP 11/70</strain>
    </source>
</reference>
<feature type="compositionally biased region" description="Low complexity" evidence="1">
    <location>
        <begin position="209"/>
        <end position="244"/>
    </location>
</feature>
<evidence type="ECO:0008006" key="4">
    <source>
        <dbReference type="Google" id="ProtNLM"/>
    </source>
</evidence>
<protein>
    <recommendedName>
        <fullName evidence="4">F-box domain-containing protein</fullName>
    </recommendedName>
</protein>
<evidence type="ECO:0000313" key="2">
    <source>
        <dbReference type="EMBL" id="KAG2498981.1"/>
    </source>
</evidence>
<feature type="compositionally biased region" description="Low complexity" evidence="1">
    <location>
        <begin position="282"/>
        <end position="292"/>
    </location>
</feature>
<gene>
    <name evidence="2" type="ORF">HYH03_003168</name>
</gene>
<accession>A0A835YDQ7</accession>
<evidence type="ECO:0000313" key="3">
    <source>
        <dbReference type="Proteomes" id="UP000612055"/>
    </source>
</evidence>
<dbReference type="AlphaFoldDB" id="A0A835YDQ7"/>
<dbReference type="InterPro" id="IPR036047">
    <property type="entry name" value="F-box-like_dom_sf"/>
</dbReference>
<feature type="compositionally biased region" description="Gly residues" evidence="1">
    <location>
        <begin position="252"/>
        <end position="281"/>
    </location>
</feature>
<sequence>MSTDAPEPCALLALPNSVLTTIAFYIVGIANPGQVVKLALTCRALYKSLTEAEGLWEALCVRQGWSKAPRPPPPGQLPVARELALRWHDFYSRRMGCRRNVRRFMKLYIPFLSRASSMALLPGALPEELAACERRLRVALPWELWELYRFRSGQAPGGLWEVDMRLLGLDEVTLERHPSLPDLERRLEAMGAPRPQQLQRPGEKASREGAAAATPSSAAASGVSVPVPAGEAAVPGAVASSPGAAEREQESGAGGEAEGGGQQGERGHGGGAGRGGGGGMNGAAAEQAAEGAAEGDERMLVVATNSSCSRRLMVAMSGRVFLARGLSLALAAPSVSKYLQKLLT</sequence>
<dbReference type="SUPFAM" id="SSF81383">
    <property type="entry name" value="F-box domain"/>
    <property type="match status" value="1"/>
</dbReference>
<feature type="region of interest" description="Disordered" evidence="1">
    <location>
        <begin position="190"/>
        <end position="295"/>
    </location>
</feature>
<proteinExistence type="predicted"/>
<name>A0A835YDQ7_9CHLO</name>
<keyword evidence="3" id="KW-1185">Reference proteome</keyword>
<comment type="caution">
    <text evidence="2">The sequence shown here is derived from an EMBL/GenBank/DDBJ whole genome shotgun (WGS) entry which is preliminary data.</text>
</comment>
<dbReference type="EMBL" id="JAEHOE010000008">
    <property type="protein sequence ID" value="KAG2498981.1"/>
    <property type="molecule type" value="Genomic_DNA"/>
</dbReference>
<dbReference type="OrthoDB" id="550718at2759"/>
<dbReference type="Proteomes" id="UP000612055">
    <property type="component" value="Unassembled WGS sequence"/>
</dbReference>
<organism evidence="2 3">
    <name type="scientific">Edaphochlamys debaryana</name>
    <dbReference type="NCBI Taxonomy" id="47281"/>
    <lineage>
        <taxon>Eukaryota</taxon>
        <taxon>Viridiplantae</taxon>
        <taxon>Chlorophyta</taxon>
        <taxon>core chlorophytes</taxon>
        <taxon>Chlorophyceae</taxon>
        <taxon>CS clade</taxon>
        <taxon>Chlamydomonadales</taxon>
        <taxon>Chlamydomonadales incertae sedis</taxon>
        <taxon>Edaphochlamys</taxon>
    </lineage>
</organism>